<keyword evidence="10" id="KW-0560">Oxidoreductase</keyword>
<dbReference type="InterPro" id="IPR045054">
    <property type="entry name" value="P4HA-like"/>
</dbReference>
<dbReference type="AlphaFoldDB" id="A0AAV4N9L4"/>
<dbReference type="PANTHER" id="PTHR10869:SF244">
    <property type="entry name" value="PROLYL 4-HYDROXYLASE SUBUNIT ALPHA-2"/>
    <property type="match status" value="1"/>
</dbReference>
<evidence type="ECO:0000313" key="15">
    <source>
        <dbReference type="EMBL" id="GIX81505.1"/>
    </source>
</evidence>
<keyword evidence="12" id="KW-0325">Glycoprotein</keyword>
<comment type="caution">
    <text evidence="15">The sequence shown here is derived from an EMBL/GenBank/DDBJ whole genome shotgun (WGS) entry which is preliminary data.</text>
</comment>
<dbReference type="Gene3D" id="2.60.120.620">
    <property type="entry name" value="q2cbj1_9rhob like domain"/>
    <property type="match status" value="1"/>
</dbReference>
<evidence type="ECO:0000256" key="2">
    <source>
        <dbReference type="ARBA" id="ARBA00002035"/>
    </source>
</evidence>
<keyword evidence="9" id="KW-0223">Dioxygenase</keyword>
<accession>A0AAV4N9L4</accession>
<evidence type="ECO:0000256" key="3">
    <source>
        <dbReference type="ARBA" id="ARBA00004319"/>
    </source>
</evidence>
<dbReference type="InterPro" id="IPR011990">
    <property type="entry name" value="TPR-like_helical_dom_sf"/>
</dbReference>
<dbReference type="GO" id="GO:0031418">
    <property type="term" value="F:L-ascorbic acid binding"/>
    <property type="evidence" value="ECO:0007669"/>
    <property type="project" value="UniProtKB-KW"/>
</dbReference>
<dbReference type="EMBL" id="BPLR01020685">
    <property type="protein sequence ID" value="GIX81505.1"/>
    <property type="molecule type" value="Genomic_DNA"/>
</dbReference>
<keyword evidence="6" id="KW-0479">Metal-binding</keyword>
<keyword evidence="11" id="KW-0408">Iron</keyword>
<evidence type="ECO:0000256" key="10">
    <source>
        <dbReference type="ARBA" id="ARBA00023002"/>
    </source>
</evidence>
<dbReference type="InterPro" id="IPR044862">
    <property type="entry name" value="Pro_4_hyd_alph_FE2OG_OXY"/>
</dbReference>
<dbReference type="SMART" id="SM00702">
    <property type="entry name" value="P4Hc"/>
    <property type="match status" value="1"/>
</dbReference>
<dbReference type="Pfam" id="PF13640">
    <property type="entry name" value="2OG-FeII_Oxy_3"/>
    <property type="match status" value="1"/>
</dbReference>
<name>A0AAV4N9L4_CAEEX</name>
<reference evidence="15 16" key="1">
    <citation type="submission" date="2021-06" db="EMBL/GenBank/DDBJ databases">
        <title>Caerostris extrusa draft genome.</title>
        <authorList>
            <person name="Kono N."/>
            <person name="Arakawa K."/>
        </authorList>
    </citation>
    <scope>NUCLEOTIDE SEQUENCE [LARGE SCALE GENOMIC DNA]</scope>
</reference>
<keyword evidence="13" id="KW-0732">Signal</keyword>
<evidence type="ECO:0000256" key="7">
    <source>
        <dbReference type="ARBA" id="ARBA00022824"/>
    </source>
</evidence>
<evidence type="ECO:0000256" key="11">
    <source>
        <dbReference type="ARBA" id="ARBA00023004"/>
    </source>
</evidence>
<evidence type="ECO:0000256" key="6">
    <source>
        <dbReference type="ARBA" id="ARBA00022723"/>
    </source>
</evidence>
<dbReference type="FunFam" id="2.60.120.620:FF:000011">
    <property type="entry name" value="Prolyl alpha subunit"/>
    <property type="match status" value="1"/>
</dbReference>
<dbReference type="PANTHER" id="PTHR10869">
    <property type="entry name" value="PROLYL 4-HYDROXYLASE ALPHA SUBUNIT"/>
    <property type="match status" value="1"/>
</dbReference>
<dbReference type="Gene3D" id="6.10.140.1460">
    <property type="match status" value="1"/>
</dbReference>
<dbReference type="Pfam" id="PF08336">
    <property type="entry name" value="P4Ha_N"/>
    <property type="match status" value="1"/>
</dbReference>
<dbReference type="EC" id="1.14.11.2" evidence="5"/>
<evidence type="ECO:0000256" key="13">
    <source>
        <dbReference type="SAM" id="SignalP"/>
    </source>
</evidence>
<evidence type="ECO:0000256" key="8">
    <source>
        <dbReference type="ARBA" id="ARBA00022896"/>
    </source>
</evidence>
<keyword evidence="7" id="KW-0256">Endoplasmic reticulum</keyword>
<evidence type="ECO:0000256" key="5">
    <source>
        <dbReference type="ARBA" id="ARBA00012269"/>
    </source>
</evidence>
<comment type="similarity">
    <text evidence="4">Belongs to the P4HA family.</text>
</comment>
<evidence type="ECO:0000256" key="9">
    <source>
        <dbReference type="ARBA" id="ARBA00022964"/>
    </source>
</evidence>
<organism evidence="15 16">
    <name type="scientific">Caerostris extrusa</name>
    <name type="common">Bark spider</name>
    <name type="synonym">Caerostris bankana</name>
    <dbReference type="NCBI Taxonomy" id="172846"/>
    <lineage>
        <taxon>Eukaryota</taxon>
        <taxon>Metazoa</taxon>
        <taxon>Ecdysozoa</taxon>
        <taxon>Arthropoda</taxon>
        <taxon>Chelicerata</taxon>
        <taxon>Arachnida</taxon>
        <taxon>Araneae</taxon>
        <taxon>Araneomorphae</taxon>
        <taxon>Entelegynae</taxon>
        <taxon>Araneoidea</taxon>
        <taxon>Araneidae</taxon>
        <taxon>Caerostris</taxon>
    </lineage>
</organism>
<comment type="subcellular location">
    <subcellularLocation>
        <location evidence="3">Endoplasmic reticulum lumen</location>
    </subcellularLocation>
</comment>
<evidence type="ECO:0000259" key="14">
    <source>
        <dbReference type="PROSITE" id="PS51471"/>
    </source>
</evidence>
<dbReference type="InterPro" id="IPR005123">
    <property type="entry name" value="Oxoglu/Fe-dep_dioxygenase_dom"/>
</dbReference>
<sequence length="530" mass="59663">MLKWLACVLVVVALPSCRADIFSSTAHLQNLLHLERHIVTTLHDYVDRTESKLNQVKRYLNLFYDSYQEVLEEKVPVVGDGDDMVAHPLQAYQLVRRLSVDWDFIKSAMATDDWLPIRKLVNNYHQLMPNTDDLQGAALALVRLQDTYKLNMTDMAKGDILGLPQGTKLTARDLLFLGKQSFTAGYYAHAIGWLEEAITRAHQEGNRTASVAEINAFYTSAVDMHDRLFDRTDLDVKDYDTFGYPLMGNRSSAVLPGKKNQKARLGNDLTPMEEQNNYMALCRGERLISVAEESRLVCRLQSAGHPYLLLRPLRVEERGLNPLVLVYHDLLTDAQAEVLKHLAEPKLARSMVQGGKGSEIVSISRTSQNAWLGPTDHPLMAKVYRLVEFVTGLSTNVAEEHAEVVQIANYGMGGHYTPHHDYLLVDKDPEELKYVHPKELDAGDRTATLMFYLSDVTRGGATVFPRVGASVWPKKGSAVFWYNLKKSGKEDPLTLHGACPVAVGSKWIANFWIREKGQTFRRPCSLDPEL</sequence>
<evidence type="ECO:0000256" key="1">
    <source>
        <dbReference type="ARBA" id="ARBA00001961"/>
    </source>
</evidence>
<evidence type="ECO:0000256" key="12">
    <source>
        <dbReference type="ARBA" id="ARBA00023180"/>
    </source>
</evidence>
<dbReference type="Gene3D" id="1.25.40.10">
    <property type="entry name" value="Tetratricopeptide repeat domain"/>
    <property type="match status" value="1"/>
</dbReference>
<dbReference type="InterPro" id="IPR013547">
    <property type="entry name" value="P4H_N"/>
</dbReference>
<comment type="cofactor">
    <cofactor evidence="1">
        <name>L-ascorbate</name>
        <dbReference type="ChEBI" id="CHEBI:38290"/>
    </cofactor>
</comment>
<dbReference type="GO" id="GO:0005788">
    <property type="term" value="C:endoplasmic reticulum lumen"/>
    <property type="evidence" value="ECO:0007669"/>
    <property type="project" value="UniProtKB-SubCell"/>
</dbReference>
<feature type="chain" id="PRO_5044011211" description="procollagen-proline 4-dioxygenase" evidence="13">
    <location>
        <begin position="20"/>
        <end position="530"/>
    </location>
</feature>
<dbReference type="InterPro" id="IPR006620">
    <property type="entry name" value="Pro_4_hyd_alph"/>
</dbReference>
<keyword evidence="16" id="KW-1185">Reference proteome</keyword>
<proteinExistence type="inferred from homology"/>
<dbReference type="GO" id="GO:0005506">
    <property type="term" value="F:iron ion binding"/>
    <property type="evidence" value="ECO:0007669"/>
    <property type="project" value="InterPro"/>
</dbReference>
<feature type="signal peptide" evidence="13">
    <location>
        <begin position="1"/>
        <end position="19"/>
    </location>
</feature>
<dbReference type="PROSITE" id="PS51471">
    <property type="entry name" value="FE2OG_OXY"/>
    <property type="match status" value="1"/>
</dbReference>
<evidence type="ECO:0000256" key="4">
    <source>
        <dbReference type="ARBA" id="ARBA00006511"/>
    </source>
</evidence>
<keyword evidence="8" id="KW-0847">Vitamin C</keyword>
<protein>
    <recommendedName>
        <fullName evidence="5">procollagen-proline 4-dioxygenase</fullName>
        <ecNumber evidence="5">1.14.11.2</ecNumber>
    </recommendedName>
</protein>
<feature type="domain" description="Fe2OG dioxygenase" evidence="14">
    <location>
        <begin position="401"/>
        <end position="515"/>
    </location>
</feature>
<gene>
    <name evidence="15" type="primary">P4ha1</name>
    <name evidence="15" type="ORF">CEXT_727051</name>
</gene>
<comment type="function">
    <text evidence="2">Catalyzes the post-translational formation of 4-hydroxyproline in -Xaa-Pro-Gly- sequences in collagens and other proteins.</text>
</comment>
<dbReference type="Proteomes" id="UP001054945">
    <property type="component" value="Unassembled WGS sequence"/>
</dbReference>
<dbReference type="GO" id="GO:0004656">
    <property type="term" value="F:procollagen-proline 4-dioxygenase activity"/>
    <property type="evidence" value="ECO:0007669"/>
    <property type="project" value="UniProtKB-EC"/>
</dbReference>
<evidence type="ECO:0000313" key="16">
    <source>
        <dbReference type="Proteomes" id="UP001054945"/>
    </source>
</evidence>